<evidence type="ECO:0000256" key="1">
    <source>
        <dbReference type="SAM" id="MobiDB-lite"/>
    </source>
</evidence>
<feature type="region of interest" description="Disordered" evidence="1">
    <location>
        <begin position="43"/>
        <end position="94"/>
    </location>
</feature>
<dbReference type="Gramene" id="PVH37611">
    <property type="protein sequence ID" value="PVH37611"/>
    <property type="gene ID" value="PAHAL_5G044900"/>
</dbReference>
<evidence type="ECO:0000313" key="2">
    <source>
        <dbReference type="EMBL" id="PVH37611.1"/>
    </source>
</evidence>
<name>A0A2T8IIW5_9POAL</name>
<sequence>MTPASAAVTDWGWVTVAAGREADEGRPMTMAYPHHPRPVYNSGTSAASCSEASPNGNPCPIRTVIKPRLPSLSPRRCAMSGGRSADNYTATTTDTATGNCISITRWSR</sequence>
<dbReference type="AlphaFoldDB" id="A0A2T8IIW5"/>
<dbReference type="Proteomes" id="UP000243499">
    <property type="component" value="Chromosome 5"/>
</dbReference>
<organism evidence="2">
    <name type="scientific">Panicum hallii</name>
    <dbReference type="NCBI Taxonomy" id="206008"/>
    <lineage>
        <taxon>Eukaryota</taxon>
        <taxon>Viridiplantae</taxon>
        <taxon>Streptophyta</taxon>
        <taxon>Embryophyta</taxon>
        <taxon>Tracheophyta</taxon>
        <taxon>Spermatophyta</taxon>
        <taxon>Magnoliopsida</taxon>
        <taxon>Liliopsida</taxon>
        <taxon>Poales</taxon>
        <taxon>Poaceae</taxon>
        <taxon>PACMAD clade</taxon>
        <taxon>Panicoideae</taxon>
        <taxon>Panicodae</taxon>
        <taxon>Paniceae</taxon>
        <taxon>Panicinae</taxon>
        <taxon>Panicum</taxon>
        <taxon>Panicum sect. Panicum</taxon>
    </lineage>
</organism>
<reference evidence="2" key="1">
    <citation type="submission" date="2018-04" db="EMBL/GenBank/DDBJ databases">
        <title>WGS assembly of Panicum hallii.</title>
        <authorList>
            <person name="Lovell J."/>
            <person name="Jenkins J."/>
            <person name="Lowry D."/>
            <person name="Mamidi S."/>
            <person name="Sreedasyam A."/>
            <person name="Weng X."/>
            <person name="Barry K."/>
            <person name="Bonette J."/>
            <person name="Campitelli B."/>
            <person name="Daum C."/>
            <person name="Gordon S."/>
            <person name="Gould B."/>
            <person name="Lipzen A."/>
            <person name="Macqueen A."/>
            <person name="Palacio-Mejia J."/>
            <person name="Plott C."/>
            <person name="Shakirov E."/>
            <person name="Shu S."/>
            <person name="Yoshinaga Y."/>
            <person name="Zane M."/>
            <person name="Rokhsar D."/>
            <person name="Grimwood J."/>
            <person name="Schmutz J."/>
            <person name="Juenger T."/>
        </authorList>
    </citation>
    <scope>NUCLEOTIDE SEQUENCE [LARGE SCALE GENOMIC DNA]</scope>
    <source>
        <strain evidence="2">FIL2</strain>
    </source>
</reference>
<proteinExistence type="predicted"/>
<dbReference type="EMBL" id="CM008050">
    <property type="protein sequence ID" value="PVH37611.1"/>
    <property type="molecule type" value="Genomic_DNA"/>
</dbReference>
<feature type="compositionally biased region" description="Polar residues" evidence="1">
    <location>
        <begin position="43"/>
        <end position="56"/>
    </location>
</feature>
<gene>
    <name evidence="2" type="ORF">PAHAL_5G044900</name>
</gene>
<accession>A0A2T8IIW5</accession>
<protein>
    <submittedName>
        <fullName evidence="2">Uncharacterized protein</fullName>
    </submittedName>
</protein>